<feature type="domain" description="4Fe-4S ferredoxin-type" evidence="4">
    <location>
        <begin position="295"/>
        <end position="323"/>
    </location>
</feature>
<dbReference type="NCBIfam" id="TIGR02910">
    <property type="entry name" value="sulfite_red_A"/>
    <property type="match status" value="1"/>
</dbReference>
<evidence type="ECO:0000256" key="2">
    <source>
        <dbReference type="ARBA" id="ARBA00023004"/>
    </source>
</evidence>
<reference evidence="5 6" key="1">
    <citation type="submission" date="2014-07" db="EMBL/GenBank/DDBJ databases">
        <title>Draft genome of Clostridium sulfidigenes 113A isolated from sediments associated with methane hydrate from Krishna Godavari basin.</title>
        <authorList>
            <person name="Honkalas V.S."/>
            <person name="Dabir A.P."/>
            <person name="Arora P."/>
            <person name="Dhakephalkar P.K."/>
        </authorList>
    </citation>
    <scope>NUCLEOTIDE SEQUENCE [LARGE SCALE GENOMIC DNA]</scope>
    <source>
        <strain evidence="5 6">113A</strain>
    </source>
</reference>
<dbReference type="InterPro" id="IPR017896">
    <property type="entry name" value="4Fe4S_Fe-S-bd"/>
</dbReference>
<protein>
    <submittedName>
        <fullName evidence="5">Sulfite reductase subunit A</fullName>
    </submittedName>
</protein>
<name>A0A084JHQ3_9CLOT</name>
<organism evidence="5 6">
    <name type="scientific">Clostridium sulfidigenes</name>
    <dbReference type="NCBI Taxonomy" id="318464"/>
    <lineage>
        <taxon>Bacteria</taxon>
        <taxon>Bacillati</taxon>
        <taxon>Bacillota</taxon>
        <taxon>Clostridia</taxon>
        <taxon>Eubacteriales</taxon>
        <taxon>Clostridiaceae</taxon>
        <taxon>Clostridium</taxon>
    </lineage>
</organism>
<keyword evidence="1" id="KW-0479">Metal-binding</keyword>
<accession>A0A084JHQ3</accession>
<dbReference type="RefSeq" id="WP_035129670.1">
    <property type="nucleotide sequence ID" value="NZ_JPMD01000002.1"/>
</dbReference>
<comment type="caution">
    <text evidence="5">The sequence shown here is derived from an EMBL/GenBank/DDBJ whole genome shotgun (WGS) entry which is preliminary data.</text>
</comment>
<keyword evidence="3" id="KW-0411">Iron-sulfur</keyword>
<dbReference type="eggNOG" id="COG0479">
    <property type="taxonomic scope" value="Bacteria"/>
</dbReference>
<dbReference type="InterPro" id="IPR014259">
    <property type="entry name" value="Sulphite_reductase_A"/>
</dbReference>
<dbReference type="InterPro" id="IPR017900">
    <property type="entry name" value="4Fe4S_Fe_S_CS"/>
</dbReference>
<dbReference type="STRING" id="318464.IO99_02265"/>
<evidence type="ECO:0000313" key="5">
    <source>
        <dbReference type="EMBL" id="KEZ88487.1"/>
    </source>
</evidence>
<dbReference type="AlphaFoldDB" id="A0A084JHQ3"/>
<dbReference type="PANTHER" id="PTHR40447:SF1">
    <property type="entry name" value="ANAEROBIC SULFITE REDUCTASE SUBUNIT A"/>
    <property type="match status" value="1"/>
</dbReference>
<proteinExistence type="predicted"/>
<dbReference type="GO" id="GO:0046872">
    <property type="term" value="F:metal ion binding"/>
    <property type="evidence" value="ECO:0007669"/>
    <property type="project" value="UniProtKB-KW"/>
</dbReference>
<evidence type="ECO:0000256" key="1">
    <source>
        <dbReference type="ARBA" id="ARBA00022723"/>
    </source>
</evidence>
<keyword evidence="6" id="KW-1185">Reference proteome</keyword>
<dbReference type="GO" id="GO:0051536">
    <property type="term" value="F:iron-sulfur cluster binding"/>
    <property type="evidence" value="ECO:0007669"/>
    <property type="project" value="UniProtKB-KW"/>
</dbReference>
<evidence type="ECO:0000313" key="6">
    <source>
        <dbReference type="Proteomes" id="UP000028542"/>
    </source>
</evidence>
<keyword evidence="2" id="KW-0408">Iron</keyword>
<evidence type="ECO:0000259" key="4">
    <source>
        <dbReference type="PROSITE" id="PS51379"/>
    </source>
</evidence>
<dbReference type="PROSITE" id="PS00198">
    <property type="entry name" value="4FE4S_FER_1"/>
    <property type="match status" value="2"/>
</dbReference>
<dbReference type="Gene3D" id="1.10.1060.10">
    <property type="entry name" value="Alpha-helical ferredoxin"/>
    <property type="match status" value="1"/>
</dbReference>
<sequence>MGYKLYLEKFNEILKELSSEYIIYAPILIKGGANFSDTDRVRYGQISKVEDIVFDEKSHFSFKEVLLPQSETLLYFTEDEVREAAPKSKGSIVFLRSCDLHAVKRMDDIYLRNGFEDYYYKRLRENTKFILMGCERTFENCFCVDMGTNKSNNYDGYIRVENHEVYFDSKCETFDILLEKKEADTIEVEPKFISENNVTVNIPEELSLDVMKSTMWEEYNQRCIACGRCNFVCPTCTCFTMQDIFYQDNKNVGERRRVWSSCQVDGFTDMAGGHSFRQNKGQRMRFKVLHKVYDYKKKWGYHMCVGCGRCDDICPEYISFSNCINKLQSACDEVK</sequence>
<dbReference type="InterPro" id="IPR009051">
    <property type="entry name" value="Helical_ferredxn"/>
</dbReference>
<dbReference type="SUPFAM" id="SSF46548">
    <property type="entry name" value="alpha-helical ferredoxin"/>
    <property type="match status" value="1"/>
</dbReference>
<dbReference type="Proteomes" id="UP000028542">
    <property type="component" value="Unassembled WGS sequence"/>
</dbReference>
<dbReference type="EMBL" id="JPMD01000002">
    <property type="protein sequence ID" value="KEZ88487.1"/>
    <property type="molecule type" value="Genomic_DNA"/>
</dbReference>
<feature type="domain" description="4Fe-4S ferredoxin-type" evidence="4">
    <location>
        <begin position="212"/>
        <end position="244"/>
    </location>
</feature>
<dbReference type="PROSITE" id="PS51379">
    <property type="entry name" value="4FE4S_FER_2"/>
    <property type="match status" value="2"/>
</dbReference>
<dbReference type="PANTHER" id="PTHR40447">
    <property type="entry name" value="ANAEROBIC SULFITE REDUCTASE SUBUNIT A"/>
    <property type="match status" value="1"/>
</dbReference>
<dbReference type="Pfam" id="PF17179">
    <property type="entry name" value="Fer4_22"/>
    <property type="match status" value="1"/>
</dbReference>
<gene>
    <name evidence="5" type="ORF">IO99_02265</name>
</gene>
<evidence type="ECO:0000256" key="3">
    <source>
        <dbReference type="ARBA" id="ARBA00023014"/>
    </source>
</evidence>